<proteinExistence type="predicted"/>
<keyword evidence="1" id="KW-1133">Transmembrane helix</keyword>
<dbReference type="AlphaFoldDB" id="A0A0T6DTU1"/>
<gene>
    <name evidence="2" type="ORF">AS194_05115</name>
</gene>
<organism evidence="2 3">
    <name type="scientific">Psychrobacter piscatorii</name>
    <dbReference type="NCBI Taxonomy" id="554343"/>
    <lineage>
        <taxon>Bacteria</taxon>
        <taxon>Pseudomonadati</taxon>
        <taxon>Pseudomonadota</taxon>
        <taxon>Gammaproteobacteria</taxon>
        <taxon>Moraxellales</taxon>
        <taxon>Moraxellaceae</taxon>
        <taxon>Psychrobacter</taxon>
    </lineage>
</organism>
<dbReference type="EMBL" id="LNDJ01000047">
    <property type="protein sequence ID" value="KRU23311.1"/>
    <property type="molecule type" value="Genomic_DNA"/>
</dbReference>
<sequence>MPHRIAAIETVRAFALSSTGTVAAVTVGLAEQLNAPHSYMNLQLPYWVFLLSMVLLNFIGAFFALKTDYMQSNGTKAGNFFTAVMAGFVLSFIVLPVVNPSSSVGLMQIASFISGLSGTILLRIAINIMNRQDLQDAIVDLIVQQSIKFADIAIKLVTDHATKVLTAALVGVVASLVLIPKINTGLDSHPMSQEQEEVSNDNPN</sequence>
<feature type="transmembrane region" description="Helical" evidence="1">
    <location>
        <begin position="164"/>
        <end position="182"/>
    </location>
</feature>
<feature type="transmembrane region" description="Helical" evidence="1">
    <location>
        <begin position="77"/>
        <end position="98"/>
    </location>
</feature>
<feature type="transmembrane region" description="Helical" evidence="1">
    <location>
        <begin position="46"/>
        <end position="65"/>
    </location>
</feature>
<dbReference type="Proteomes" id="UP000051202">
    <property type="component" value="Unassembled WGS sequence"/>
</dbReference>
<name>A0A0T6DTU1_9GAMM</name>
<evidence type="ECO:0000313" key="2">
    <source>
        <dbReference type="EMBL" id="KRU23311.1"/>
    </source>
</evidence>
<keyword evidence="1" id="KW-0472">Membrane</keyword>
<evidence type="ECO:0000256" key="1">
    <source>
        <dbReference type="SAM" id="Phobius"/>
    </source>
</evidence>
<evidence type="ECO:0000313" key="3">
    <source>
        <dbReference type="Proteomes" id="UP000051202"/>
    </source>
</evidence>
<protein>
    <submittedName>
        <fullName evidence="2">Uncharacterized protein</fullName>
    </submittedName>
</protein>
<comment type="caution">
    <text evidence="2">The sequence shown here is derived from an EMBL/GenBank/DDBJ whole genome shotgun (WGS) entry which is preliminary data.</text>
</comment>
<accession>A0A0T6DTU1</accession>
<feature type="transmembrane region" description="Helical" evidence="1">
    <location>
        <begin position="104"/>
        <end position="126"/>
    </location>
</feature>
<keyword evidence="3" id="KW-1185">Reference proteome</keyword>
<dbReference type="RefSeq" id="WP_058023946.1">
    <property type="nucleotide sequence ID" value="NZ_LNDJ01000047.1"/>
</dbReference>
<dbReference type="STRING" id="554343.AS194_05115"/>
<reference evidence="2 3" key="1">
    <citation type="submission" date="2015-11" db="EMBL/GenBank/DDBJ databases">
        <title>Permanent draft genome of Psychrobacter piscatorii LQ58.</title>
        <authorList>
            <person name="Zhou M."/>
            <person name="Dong B."/>
            <person name="Liu Q."/>
        </authorList>
    </citation>
    <scope>NUCLEOTIDE SEQUENCE [LARGE SCALE GENOMIC DNA]</scope>
    <source>
        <strain evidence="2 3">LQ58</strain>
    </source>
</reference>
<keyword evidence="1" id="KW-0812">Transmembrane</keyword>